<name>A0A368KSQ7_9BACT</name>
<sequence>MFDFLFRRGNPTNDWQRSSHLKLTASLDIPEFNGIPLGAPFERVSFLGRDDAFEFGAHCYHDLGVSVERSSDNKISGFWIVYVGEDYDKFQTYQGELTWQGEPLDVNKLNQDNLSDVLGPRYWLDTDEDESIAFYEFPTYEIQVELTLSGKIKRFGICQEPLLADPQHREALGVTKPWIYDR</sequence>
<dbReference type="AlphaFoldDB" id="A0A368KSQ7"/>
<dbReference type="EMBL" id="QPEX01000011">
    <property type="protein sequence ID" value="RCS52700.1"/>
    <property type="molecule type" value="Genomic_DNA"/>
</dbReference>
<reference evidence="1 2" key="1">
    <citation type="submission" date="2018-07" db="EMBL/GenBank/DDBJ databases">
        <title>Comparative genomes isolates from brazilian mangrove.</title>
        <authorList>
            <person name="De Araujo J.E."/>
            <person name="Taketani R.G."/>
            <person name="Silva M.C.P."/>
            <person name="Lourenco M.V."/>
            <person name="Oliveira V.M."/>
            <person name="Andreote F.D."/>
        </authorList>
    </citation>
    <scope>NUCLEOTIDE SEQUENCE [LARGE SCALE GENOMIC DNA]</scope>
    <source>
        <strain evidence="1 2">HEX PRIS-MGV</strain>
    </source>
</reference>
<dbReference type="Proteomes" id="UP000253562">
    <property type="component" value="Unassembled WGS sequence"/>
</dbReference>
<evidence type="ECO:0000313" key="1">
    <source>
        <dbReference type="EMBL" id="RCS52700.1"/>
    </source>
</evidence>
<protein>
    <submittedName>
        <fullName evidence="1">Uncharacterized protein</fullName>
    </submittedName>
</protein>
<accession>A0A368KSQ7</accession>
<dbReference type="OrthoDB" id="216943at2"/>
<dbReference type="RefSeq" id="WP_114368126.1">
    <property type="nucleotide sequence ID" value="NZ_QPEX01000011.1"/>
</dbReference>
<comment type="caution">
    <text evidence="1">The sequence shown here is derived from an EMBL/GenBank/DDBJ whole genome shotgun (WGS) entry which is preliminary data.</text>
</comment>
<organism evidence="1 2">
    <name type="scientific">Bremerella cremea</name>
    <dbReference type="NCBI Taxonomy" id="1031537"/>
    <lineage>
        <taxon>Bacteria</taxon>
        <taxon>Pseudomonadati</taxon>
        <taxon>Planctomycetota</taxon>
        <taxon>Planctomycetia</taxon>
        <taxon>Pirellulales</taxon>
        <taxon>Pirellulaceae</taxon>
        <taxon>Bremerella</taxon>
    </lineage>
</organism>
<evidence type="ECO:0000313" key="2">
    <source>
        <dbReference type="Proteomes" id="UP000253562"/>
    </source>
</evidence>
<proteinExistence type="predicted"/>
<gene>
    <name evidence="1" type="ORF">DTL42_07635</name>
</gene>